<dbReference type="WBParaSite" id="SSLN_0000642401-mRNA-1">
    <property type="protein sequence ID" value="SSLN_0000642401-mRNA-1"/>
    <property type="gene ID" value="SSLN_0000642401"/>
</dbReference>
<feature type="region of interest" description="Disordered" evidence="1">
    <location>
        <begin position="1"/>
        <end position="23"/>
    </location>
</feature>
<evidence type="ECO:0000256" key="1">
    <source>
        <dbReference type="SAM" id="MobiDB-lite"/>
    </source>
</evidence>
<organism evidence="4">
    <name type="scientific">Schistocephalus solidus</name>
    <name type="common">Tapeworm</name>
    <dbReference type="NCBI Taxonomy" id="70667"/>
    <lineage>
        <taxon>Eukaryota</taxon>
        <taxon>Metazoa</taxon>
        <taxon>Spiralia</taxon>
        <taxon>Lophotrochozoa</taxon>
        <taxon>Platyhelminthes</taxon>
        <taxon>Cestoda</taxon>
        <taxon>Eucestoda</taxon>
        <taxon>Diphyllobothriidea</taxon>
        <taxon>Diphyllobothriidae</taxon>
        <taxon>Schistocephalus</taxon>
    </lineage>
</organism>
<sequence length="268" mass="29665">MPHSRIHGYWDDSQPTSDTDATDVCSVDLIFEEEEEEEEEEEKGTNLPLRALLAHSSDAPETGGRSHLANFSFRSVHHVATTLYWPKSGEVLVSTADIKKKQMADNTSGVDRRVDGDESGALSVGLELTAVRREQDGEVLICEASTSYPPKQTPARRNTTLSVNFYVAPRLLCPSSATIHSIAFGAIFEGSGLISIKDRGFLVYSDTAVQSMDINSWYRINMPGMPRESWVIISSKLILAVKAWMRVQLRQLPCGLPRLVEVTKTDPV</sequence>
<proteinExistence type="predicted"/>
<protein>
    <submittedName>
        <fullName evidence="4">Ig-like domain-containing protein</fullName>
    </submittedName>
</protein>
<evidence type="ECO:0000313" key="2">
    <source>
        <dbReference type="EMBL" id="VDL92612.1"/>
    </source>
</evidence>
<reference evidence="2 3" key="2">
    <citation type="submission" date="2018-11" db="EMBL/GenBank/DDBJ databases">
        <authorList>
            <consortium name="Pathogen Informatics"/>
        </authorList>
    </citation>
    <scope>NUCLEOTIDE SEQUENCE [LARGE SCALE GENOMIC DNA]</scope>
    <source>
        <strain evidence="2 3">NST_G2</strain>
    </source>
</reference>
<reference evidence="4" key="1">
    <citation type="submission" date="2016-06" db="UniProtKB">
        <authorList>
            <consortium name="WormBaseParasite"/>
        </authorList>
    </citation>
    <scope>IDENTIFICATION</scope>
</reference>
<dbReference type="OrthoDB" id="6159398at2759"/>
<evidence type="ECO:0000313" key="3">
    <source>
        <dbReference type="Proteomes" id="UP000275846"/>
    </source>
</evidence>
<dbReference type="EMBL" id="UYSU01033599">
    <property type="protein sequence ID" value="VDL92612.1"/>
    <property type="molecule type" value="Genomic_DNA"/>
</dbReference>
<evidence type="ECO:0000313" key="4">
    <source>
        <dbReference type="WBParaSite" id="SSLN_0000642401-mRNA-1"/>
    </source>
</evidence>
<dbReference type="Proteomes" id="UP000275846">
    <property type="component" value="Unassembled WGS sequence"/>
</dbReference>
<dbReference type="AlphaFoldDB" id="A0A183SPS9"/>
<name>A0A183SPS9_SCHSO</name>
<keyword evidence="3" id="KW-1185">Reference proteome</keyword>
<gene>
    <name evidence="2" type="ORF">SSLN_LOCUS6227</name>
</gene>
<accession>A0A183SPS9</accession>